<dbReference type="EMBL" id="AYYR01000094">
    <property type="protein sequence ID" value="KRM74129.1"/>
    <property type="molecule type" value="Genomic_DNA"/>
</dbReference>
<sequence>MNLNKKIDFSLFEEARQTIIVLLQEWQQRVDQVEIAVRETQQFASAIQLNNQLWQDIQAYYQQNRIIQTTLPAANRRLQQRFLAVLMTLVNQLRSVPSHADVYNDLIAFKDRVIEAIAYIQTGNRG</sequence>
<organism evidence="1 2">
    <name type="scientific">Secundilactobacillus collinoides DSM 20515 = JCM 1123</name>
    <dbReference type="NCBI Taxonomy" id="1423733"/>
    <lineage>
        <taxon>Bacteria</taxon>
        <taxon>Bacillati</taxon>
        <taxon>Bacillota</taxon>
        <taxon>Bacilli</taxon>
        <taxon>Lactobacillales</taxon>
        <taxon>Lactobacillaceae</taxon>
        <taxon>Secundilactobacillus</taxon>
    </lineage>
</organism>
<name>A0A0R2B3X8_SECCO</name>
<protein>
    <submittedName>
        <fullName evidence="1">Uncharacterized protein</fullName>
    </submittedName>
</protein>
<evidence type="ECO:0000313" key="1">
    <source>
        <dbReference type="EMBL" id="KRM74129.1"/>
    </source>
</evidence>
<gene>
    <name evidence="1" type="ORF">FC82_GL000289</name>
</gene>
<dbReference type="RefSeq" id="WP_056997266.1">
    <property type="nucleotide sequence ID" value="NZ_AYYR01000094.1"/>
</dbReference>
<accession>A0A0R2B3X8</accession>
<reference evidence="1 2" key="1">
    <citation type="journal article" date="2015" name="Genome Announc.">
        <title>Expanding the biotechnology potential of lactobacilli through comparative genomics of 213 strains and associated genera.</title>
        <authorList>
            <person name="Sun Z."/>
            <person name="Harris H.M."/>
            <person name="McCann A."/>
            <person name="Guo C."/>
            <person name="Argimon S."/>
            <person name="Zhang W."/>
            <person name="Yang X."/>
            <person name="Jeffery I.B."/>
            <person name="Cooney J.C."/>
            <person name="Kagawa T.F."/>
            <person name="Liu W."/>
            <person name="Song Y."/>
            <person name="Salvetti E."/>
            <person name="Wrobel A."/>
            <person name="Rasinkangas P."/>
            <person name="Parkhill J."/>
            <person name="Rea M.C."/>
            <person name="O'Sullivan O."/>
            <person name="Ritari J."/>
            <person name="Douillard F.P."/>
            <person name="Paul Ross R."/>
            <person name="Yang R."/>
            <person name="Briner A.E."/>
            <person name="Felis G.E."/>
            <person name="de Vos W.M."/>
            <person name="Barrangou R."/>
            <person name="Klaenhammer T.R."/>
            <person name="Caufield P.W."/>
            <person name="Cui Y."/>
            <person name="Zhang H."/>
            <person name="O'Toole P.W."/>
        </authorList>
    </citation>
    <scope>NUCLEOTIDE SEQUENCE [LARGE SCALE GENOMIC DNA]</scope>
    <source>
        <strain evidence="1 2">DSM 20515</strain>
    </source>
</reference>
<dbReference type="AlphaFoldDB" id="A0A0R2B3X8"/>
<evidence type="ECO:0000313" key="2">
    <source>
        <dbReference type="Proteomes" id="UP000051845"/>
    </source>
</evidence>
<comment type="caution">
    <text evidence="1">The sequence shown here is derived from an EMBL/GenBank/DDBJ whole genome shotgun (WGS) entry which is preliminary data.</text>
</comment>
<proteinExistence type="predicted"/>
<dbReference type="PATRIC" id="fig|1423733.4.peg.313"/>
<dbReference type="Proteomes" id="UP000051845">
    <property type="component" value="Unassembled WGS sequence"/>
</dbReference>